<dbReference type="CDD" id="cd04301">
    <property type="entry name" value="NAT_SF"/>
    <property type="match status" value="1"/>
</dbReference>
<evidence type="ECO:0000313" key="3">
    <source>
        <dbReference type="Proteomes" id="UP000428328"/>
    </source>
</evidence>
<evidence type="ECO:0000259" key="1">
    <source>
        <dbReference type="PROSITE" id="PS51186"/>
    </source>
</evidence>
<dbReference type="InterPro" id="IPR016181">
    <property type="entry name" value="Acyl_CoA_acyltransferase"/>
</dbReference>
<dbReference type="EMBL" id="CP046400">
    <property type="protein sequence ID" value="QGY39546.1"/>
    <property type="molecule type" value="Genomic_DNA"/>
</dbReference>
<dbReference type="RefSeq" id="WP_158946772.1">
    <property type="nucleotide sequence ID" value="NZ_CP046400.1"/>
</dbReference>
<keyword evidence="3" id="KW-1185">Reference proteome</keyword>
<gene>
    <name evidence="2" type="ORF">GM415_05240</name>
</gene>
<dbReference type="AlphaFoldDB" id="A0A6I6J9R2"/>
<evidence type="ECO:0000313" key="2">
    <source>
        <dbReference type="EMBL" id="QGY39546.1"/>
    </source>
</evidence>
<dbReference type="SUPFAM" id="SSF55729">
    <property type="entry name" value="Acyl-CoA N-acyltransferases (Nat)"/>
    <property type="match status" value="1"/>
</dbReference>
<dbReference type="InterPro" id="IPR000182">
    <property type="entry name" value="GNAT_dom"/>
</dbReference>
<organism evidence="2 3">
    <name type="scientific">Pseudodesulfovibrio cashew</name>
    <dbReference type="NCBI Taxonomy" id="2678688"/>
    <lineage>
        <taxon>Bacteria</taxon>
        <taxon>Pseudomonadati</taxon>
        <taxon>Thermodesulfobacteriota</taxon>
        <taxon>Desulfovibrionia</taxon>
        <taxon>Desulfovibrionales</taxon>
        <taxon>Desulfovibrionaceae</taxon>
    </lineage>
</organism>
<dbReference type="PROSITE" id="PS51186">
    <property type="entry name" value="GNAT"/>
    <property type="match status" value="1"/>
</dbReference>
<keyword evidence="2" id="KW-0808">Transferase</keyword>
<dbReference type="Gene3D" id="3.40.630.30">
    <property type="match status" value="1"/>
</dbReference>
<dbReference type="Proteomes" id="UP000428328">
    <property type="component" value="Chromosome"/>
</dbReference>
<dbReference type="KEGG" id="psel:GM415_05240"/>
<proteinExistence type="predicted"/>
<accession>A0A6I6J9R2</accession>
<reference evidence="2 3" key="1">
    <citation type="submission" date="2019-11" db="EMBL/GenBank/DDBJ databases">
        <authorList>
            <person name="Zheng R.K."/>
            <person name="Sun C.M."/>
        </authorList>
    </citation>
    <scope>NUCLEOTIDE SEQUENCE [LARGE SCALE GENOMIC DNA]</scope>
    <source>
        <strain evidence="2 3">SRB007</strain>
    </source>
</reference>
<feature type="domain" description="N-acetyltransferase" evidence="1">
    <location>
        <begin position="18"/>
        <end position="178"/>
    </location>
</feature>
<dbReference type="GO" id="GO:0016747">
    <property type="term" value="F:acyltransferase activity, transferring groups other than amino-acyl groups"/>
    <property type="evidence" value="ECO:0007669"/>
    <property type="project" value="InterPro"/>
</dbReference>
<name>A0A6I6J9R2_9BACT</name>
<protein>
    <submittedName>
        <fullName evidence="2">GNAT family N-acetyltransferase</fullName>
    </submittedName>
</protein>
<sequence>MDNLISEAVDSREVREIRIVSGLTPDDVEAILEMAGNSGLFSSDALMAAEDMAWDSAYGDGREAHTFLQAVTGEEDGARTVGFICFGPIAHWTGDYEMYGIAVDGEFQRLGIGTALVLEMKRQIAANGGKGIFLETGMDRAYENARLFYEANDFVQEHRFCKQFIPNDGGVVYRFGVEAEEISQYQ</sequence>
<dbReference type="Pfam" id="PF00583">
    <property type="entry name" value="Acetyltransf_1"/>
    <property type="match status" value="1"/>
</dbReference>